<dbReference type="EMBL" id="JAQIZT010000002">
    <property type="protein sequence ID" value="KAJ7008043.1"/>
    <property type="molecule type" value="Genomic_DNA"/>
</dbReference>
<name>A0AAD6RFR0_9ROSI</name>
<protein>
    <submittedName>
        <fullName evidence="1">Uncharacterized protein</fullName>
    </submittedName>
</protein>
<accession>A0AAD6RFR0</accession>
<gene>
    <name evidence="1" type="ORF">NC653_006919</name>
</gene>
<keyword evidence="2" id="KW-1185">Reference proteome</keyword>
<evidence type="ECO:0000313" key="2">
    <source>
        <dbReference type="Proteomes" id="UP001164929"/>
    </source>
</evidence>
<sequence length="33" mass="3954">MRLWSFTDKEVTLLLLEDCVLLPERTRRSCCLL</sequence>
<dbReference type="Proteomes" id="UP001164929">
    <property type="component" value="Chromosome 2"/>
</dbReference>
<dbReference type="AlphaFoldDB" id="A0AAD6RFR0"/>
<evidence type="ECO:0000313" key="1">
    <source>
        <dbReference type="EMBL" id="KAJ7008043.1"/>
    </source>
</evidence>
<reference evidence="1" key="1">
    <citation type="journal article" date="2023" name="Mol. Ecol. Resour.">
        <title>Chromosome-level genome assembly of a triploid poplar Populus alba 'Berolinensis'.</title>
        <authorList>
            <person name="Chen S."/>
            <person name="Yu Y."/>
            <person name="Wang X."/>
            <person name="Wang S."/>
            <person name="Zhang T."/>
            <person name="Zhou Y."/>
            <person name="He R."/>
            <person name="Meng N."/>
            <person name="Wang Y."/>
            <person name="Liu W."/>
            <person name="Liu Z."/>
            <person name="Liu J."/>
            <person name="Guo Q."/>
            <person name="Huang H."/>
            <person name="Sederoff R.R."/>
            <person name="Wang G."/>
            <person name="Qu G."/>
            <person name="Chen S."/>
        </authorList>
    </citation>
    <scope>NUCLEOTIDE SEQUENCE</scope>
    <source>
        <strain evidence="1">SC-2020</strain>
    </source>
</reference>
<organism evidence="1 2">
    <name type="scientific">Populus alba x Populus x berolinensis</name>
    <dbReference type="NCBI Taxonomy" id="444605"/>
    <lineage>
        <taxon>Eukaryota</taxon>
        <taxon>Viridiplantae</taxon>
        <taxon>Streptophyta</taxon>
        <taxon>Embryophyta</taxon>
        <taxon>Tracheophyta</taxon>
        <taxon>Spermatophyta</taxon>
        <taxon>Magnoliopsida</taxon>
        <taxon>eudicotyledons</taxon>
        <taxon>Gunneridae</taxon>
        <taxon>Pentapetalae</taxon>
        <taxon>rosids</taxon>
        <taxon>fabids</taxon>
        <taxon>Malpighiales</taxon>
        <taxon>Salicaceae</taxon>
        <taxon>Saliceae</taxon>
        <taxon>Populus</taxon>
    </lineage>
</organism>
<proteinExistence type="predicted"/>
<comment type="caution">
    <text evidence="1">The sequence shown here is derived from an EMBL/GenBank/DDBJ whole genome shotgun (WGS) entry which is preliminary data.</text>
</comment>